<dbReference type="InterPro" id="IPR054836">
    <property type="entry name" value="Tn5_transposase"/>
</dbReference>
<dbReference type="EMBL" id="FUIG01000103">
    <property type="protein sequence ID" value="SJM35835.1"/>
    <property type="molecule type" value="Genomic_DNA"/>
</dbReference>
<accession>A0A2P9AXK4</accession>
<dbReference type="Gene3D" id="3.90.350.10">
    <property type="entry name" value="Transposase Inhibitor Protein From Tn5, Chain A, domain 1"/>
    <property type="match status" value="1"/>
</dbReference>
<evidence type="ECO:0000313" key="3">
    <source>
        <dbReference type="Proteomes" id="UP000245698"/>
    </source>
</evidence>
<sequence length="433" mass="47066">MHAALVARPGSCIRRLGGSRAGEMQFTRFLRNRSVSAAEMSRHAGEQTGRRAAGRHVVAVQDSSELALGSRRARPGYGPVGNGNAAGLMLHPMLAVEAGTGALLGLVSMQVWNRGAEELAPRRQRATINKESQRWIDATKQAGAVLEGAASITMVSDRESDFYELFAERPHNVDLIVRACQNRRIEAAQEEPGLLFAFIDAQPEQSRFAVTIPAAPGRCARDAELAVRYAPVTVRRPLNGADPALPETVGLILVDVREVSKPKDGSEPVHWRLLTTHSVATVAQARRVVDLYRSRWVIEEFFRTLKTAGFDIEAADIGDPHAMINFAAAATIAAVTIKQLVQARDGNTDQRLSDAFDPDDRPILEAVSAKLEGKTERQRNPHPKGSLAFAAWVIARLGGWTGYYGKPGPKVMRIGLAEFHAIKCGATLDVHDV</sequence>
<organism evidence="2 3">
    <name type="scientific">Mesorhizobium delmotii</name>
    <dbReference type="NCBI Taxonomy" id="1631247"/>
    <lineage>
        <taxon>Bacteria</taxon>
        <taxon>Pseudomonadati</taxon>
        <taxon>Pseudomonadota</taxon>
        <taxon>Alphaproteobacteria</taxon>
        <taxon>Hyphomicrobiales</taxon>
        <taxon>Phyllobacteriaceae</taxon>
        <taxon>Mesorhizobium</taxon>
    </lineage>
</organism>
<dbReference type="SUPFAM" id="SSF53098">
    <property type="entry name" value="Ribonuclease H-like"/>
    <property type="match status" value="1"/>
</dbReference>
<gene>
    <name evidence="2" type="ORF">BQ8482_90210</name>
</gene>
<reference evidence="3" key="1">
    <citation type="submission" date="2016-12" db="EMBL/GenBank/DDBJ databases">
        <authorList>
            <person name="Brunel B."/>
        </authorList>
    </citation>
    <scope>NUCLEOTIDE SEQUENCE [LARGE SCALE GENOMIC DNA]</scope>
</reference>
<dbReference type="InterPro" id="IPR014737">
    <property type="entry name" value="Transposase_Tn5-like_C"/>
</dbReference>
<dbReference type="Proteomes" id="UP000245698">
    <property type="component" value="Unassembled WGS sequence"/>
</dbReference>
<dbReference type="Gene3D" id="1.10.740.10">
    <property type="entry name" value="Transferase Inhibitor Protein From Tn5, Chain"/>
    <property type="match status" value="1"/>
</dbReference>
<keyword evidence="3" id="KW-1185">Reference proteome</keyword>
<dbReference type="GO" id="GO:0003677">
    <property type="term" value="F:DNA binding"/>
    <property type="evidence" value="ECO:0007669"/>
    <property type="project" value="InterPro"/>
</dbReference>
<name>A0A2P9AXK4_9HYPH</name>
<dbReference type="NCBIfam" id="NF033590">
    <property type="entry name" value="transpos_IS4_3"/>
    <property type="match status" value="1"/>
</dbReference>
<protein>
    <submittedName>
        <fullName evidence="2">Transposase</fullName>
    </submittedName>
</protein>
<evidence type="ECO:0000259" key="1">
    <source>
        <dbReference type="Pfam" id="PF01609"/>
    </source>
</evidence>
<dbReference type="AlphaFoldDB" id="A0A2P9AXK4"/>
<dbReference type="InterPro" id="IPR002559">
    <property type="entry name" value="Transposase_11"/>
</dbReference>
<evidence type="ECO:0000313" key="2">
    <source>
        <dbReference type="EMBL" id="SJM35835.1"/>
    </source>
</evidence>
<proteinExistence type="predicted"/>
<dbReference type="PANTHER" id="PTHR37319:SF1">
    <property type="entry name" value="TRANSPOSASE TN5 DIMERISATION DOMAIN-CONTAINING PROTEIN"/>
    <property type="match status" value="1"/>
</dbReference>
<dbReference type="InterPro" id="IPR047768">
    <property type="entry name" value="Tn5p-like"/>
</dbReference>
<dbReference type="Pfam" id="PF01609">
    <property type="entry name" value="DDE_Tnp_1"/>
    <property type="match status" value="1"/>
</dbReference>
<dbReference type="PANTHER" id="PTHR37319">
    <property type="entry name" value="TRANSPOSASE"/>
    <property type="match status" value="1"/>
</dbReference>
<feature type="domain" description="Transposase IS4-like" evidence="1">
    <location>
        <begin position="257"/>
        <end position="333"/>
    </location>
</feature>
<dbReference type="GO" id="GO:0004803">
    <property type="term" value="F:transposase activity"/>
    <property type="evidence" value="ECO:0007669"/>
    <property type="project" value="InterPro"/>
</dbReference>
<dbReference type="GO" id="GO:0006313">
    <property type="term" value="P:DNA transposition"/>
    <property type="evidence" value="ECO:0007669"/>
    <property type="project" value="InterPro"/>
</dbReference>
<dbReference type="InterPro" id="IPR012337">
    <property type="entry name" value="RNaseH-like_sf"/>
</dbReference>